<organism evidence="1 2">
    <name type="scientific">Daphnia sinensis</name>
    <dbReference type="NCBI Taxonomy" id="1820382"/>
    <lineage>
        <taxon>Eukaryota</taxon>
        <taxon>Metazoa</taxon>
        <taxon>Ecdysozoa</taxon>
        <taxon>Arthropoda</taxon>
        <taxon>Crustacea</taxon>
        <taxon>Branchiopoda</taxon>
        <taxon>Diplostraca</taxon>
        <taxon>Cladocera</taxon>
        <taxon>Anomopoda</taxon>
        <taxon>Daphniidae</taxon>
        <taxon>Daphnia</taxon>
        <taxon>Daphnia similis group</taxon>
    </lineage>
</organism>
<dbReference type="AlphaFoldDB" id="A0AAD5PWK3"/>
<proteinExistence type="predicted"/>
<reference evidence="1 2" key="1">
    <citation type="submission" date="2022-05" db="EMBL/GenBank/DDBJ databases">
        <title>A multi-omics perspective on studying reproductive biology in Daphnia sinensis.</title>
        <authorList>
            <person name="Jia J."/>
        </authorList>
    </citation>
    <scope>NUCLEOTIDE SEQUENCE [LARGE SCALE GENOMIC DNA]</scope>
    <source>
        <strain evidence="1 2">WSL</strain>
    </source>
</reference>
<dbReference type="EMBL" id="WJBH02000003">
    <property type="protein sequence ID" value="KAI9561932.1"/>
    <property type="molecule type" value="Genomic_DNA"/>
</dbReference>
<keyword evidence="2" id="KW-1185">Reference proteome</keyword>
<gene>
    <name evidence="1" type="ORF">GHT06_012895</name>
</gene>
<name>A0AAD5PWK3_9CRUS</name>
<accession>A0AAD5PWK3</accession>
<evidence type="ECO:0000313" key="2">
    <source>
        <dbReference type="Proteomes" id="UP000820818"/>
    </source>
</evidence>
<dbReference type="Proteomes" id="UP000820818">
    <property type="component" value="Linkage Group LG3"/>
</dbReference>
<comment type="caution">
    <text evidence="1">The sequence shown here is derived from an EMBL/GenBank/DDBJ whole genome shotgun (WGS) entry which is preliminary data.</text>
</comment>
<sequence>MASNTQRFYADQYGYQSTKKSSLITRTSFPFVRPILMEELRKRGCAVSSVMAGTRGARKGVGRCLPINATNCKSASVLTPVTKCNREDSEPERGRRHFQRWFPKALVDLQRRHKGTYDRMGRKS</sequence>
<evidence type="ECO:0000313" key="1">
    <source>
        <dbReference type="EMBL" id="KAI9561932.1"/>
    </source>
</evidence>
<protein>
    <submittedName>
        <fullName evidence="1">Uncharacterized protein</fullName>
    </submittedName>
</protein>